<evidence type="ECO:0000313" key="1">
    <source>
        <dbReference type="EMBL" id="ESA07159.1"/>
    </source>
</evidence>
<gene>
    <name evidence="1" type="ORF">GLOINDRAFT_84915</name>
</gene>
<protein>
    <submittedName>
        <fullName evidence="1">Uncharacterized protein</fullName>
    </submittedName>
</protein>
<reference evidence="1" key="1">
    <citation type="submission" date="2013-07" db="EMBL/GenBank/DDBJ databases">
        <title>The genome of an arbuscular mycorrhizal fungus provides insights into the evolution of the oldest plant symbiosis.</title>
        <authorList>
            <consortium name="DOE Joint Genome Institute"/>
            <person name="Tisserant E."/>
            <person name="Malbreil M."/>
            <person name="Kuo A."/>
            <person name="Kohler A."/>
            <person name="Symeonidi A."/>
            <person name="Balestrini R."/>
            <person name="Charron P."/>
            <person name="Duensing N."/>
            <person name="Frei-dit-Frey N."/>
            <person name="Gianinazzi-Pearson V."/>
            <person name="Gilbert B."/>
            <person name="Handa Y."/>
            <person name="Hijri M."/>
            <person name="Kaul R."/>
            <person name="Kawaguchi M."/>
            <person name="Krajinski F."/>
            <person name="Lammers P."/>
            <person name="Lapierre D."/>
            <person name="Masclaux F.G."/>
            <person name="Murat C."/>
            <person name="Morin E."/>
            <person name="Ndikumana S."/>
            <person name="Pagni M."/>
            <person name="Petitpierre D."/>
            <person name="Requena N."/>
            <person name="Rosikiewicz P."/>
            <person name="Riley R."/>
            <person name="Saito K."/>
            <person name="San Clemente H."/>
            <person name="Shapiro H."/>
            <person name="van Tuinen D."/>
            <person name="Becard G."/>
            <person name="Bonfante P."/>
            <person name="Paszkowski U."/>
            <person name="Shachar-Hill Y."/>
            <person name="Young J.P."/>
            <person name="Sanders I.R."/>
            <person name="Henrissat B."/>
            <person name="Rensing S.A."/>
            <person name="Grigoriev I.V."/>
            <person name="Corradi N."/>
            <person name="Roux C."/>
            <person name="Martin F."/>
        </authorList>
    </citation>
    <scope>NUCLEOTIDE SEQUENCE</scope>
    <source>
        <strain evidence="1">DAOM 197198</strain>
    </source>
</reference>
<dbReference type="HOGENOM" id="CLU_1587379_0_0_1"/>
<sequence>MYSFKYFIGKYSELFGRHTKTLQVCSNIVVFSLSKCRIKDYLILQKQPANNSHEVDIDFRGRRSRRRHTDNKKRQKTLKISFGTTLIGTGVHHEIQSSFSRDRNMNLIENQERWQLRRDDRVVPSSVLEKRSTDQVSCNQHKNTKMILLCRNCRLRRTLIYCSGIISL</sequence>
<proteinExistence type="predicted"/>
<accession>U9TG72</accession>
<name>U9TG72_RHIID</name>
<organism evidence="1">
    <name type="scientific">Rhizophagus irregularis (strain DAOM 181602 / DAOM 197198 / MUCL 43194)</name>
    <name type="common">Arbuscular mycorrhizal fungus</name>
    <name type="synonym">Glomus intraradices</name>
    <dbReference type="NCBI Taxonomy" id="747089"/>
    <lineage>
        <taxon>Eukaryota</taxon>
        <taxon>Fungi</taxon>
        <taxon>Fungi incertae sedis</taxon>
        <taxon>Mucoromycota</taxon>
        <taxon>Glomeromycotina</taxon>
        <taxon>Glomeromycetes</taxon>
        <taxon>Glomerales</taxon>
        <taxon>Glomeraceae</taxon>
        <taxon>Rhizophagus</taxon>
    </lineage>
</organism>
<dbReference type="AlphaFoldDB" id="U9TG72"/>
<dbReference type="EMBL" id="KI290677">
    <property type="protein sequence ID" value="ESA07159.1"/>
    <property type="molecule type" value="Genomic_DNA"/>
</dbReference>